<dbReference type="Proteomes" id="UP000016636">
    <property type="component" value="Unassembled WGS sequence"/>
</dbReference>
<sequence>MNIATNDLKKLIEPHFQGDLTKDYYEIKTIKAIDLLTHTRLDLAFKLLYLDMINKDSAFAKKVYEEHIRAFSLGNFTEFGNKNKNGINSFIKEFDVTFESIKKNGFDCRKTIVPLSKNKSIANGAHRVSSAIYMDIDVGCVQIDTADHIYNYKFFYERNVSNEILDAVVTKFIEYANNTYIAFIWPTAQGHDKEIEEIVPRIVYKKEIKLNPNGAHNLLSQIYYGEEWLGRVEDNFSGSKGKLVECFTNFNPVRIVVFQEDSLNNVLKIKDKIRNIFNIGKHSVHITDTKEEAIRASHIVLNDNSIHFLNYAKPNKYIATHRNIDKFKKFIVDNKLNTDDVVLDGSIILSVYGLRESRDIDYFSSIKIENKEFEAHDEELMYHKKEKSDIIYNPANYFYFNGLKFVSFAQLYKMKKNRHEKKDINDCKMMEALIENNNLKKLINGIKQDLFYINIKARAKLIIFLKGIGLFCIAKRIYGVLKGNIKNDRH</sequence>
<reference evidence="1 2" key="1">
    <citation type="journal article" date="2013" name="BMC Genomics">
        <title>Comparative genomics of Campylobacter concisus isolates reveals genetic diversity and provides insights into disease association.</title>
        <authorList>
            <person name="Deshpande N.P."/>
            <person name="Kaakoush N.O."/>
            <person name="Wilkins M.R."/>
            <person name="Mitchell H.M."/>
        </authorList>
    </citation>
    <scope>NUCLEOTIDE SEQUENCE [LARGE SCALE GENOMIC DNA]</scope>
    <source>
        <strain evidence="1 2">UNSW3</strain>
    </source>
</reference>
<dbReference type="EMBL" id="ANNE01000003">
    <property type="protein sequence ID" value="ERJ23837.1"/>
    <property type="molecule type" value="Genomic_DNA"/>
</dbReference>
<accession>U2F0V0</accession>
<organism evidence="1 2">
    <name type="scientific">Campylobacter concisus UNSW3</name>
    <dbReference type="NCBI Taxonomy" id="1242966"/>
    <lineage>
        <taxon>Bacteria</taxon>
        <taxon>Pseudomonadati</taxon>
        <taxon>Campylobacterota</taxon>
        <taxon>Epsilonproteobacteria</taxon>
        <taxon>Campylobacterales</taxon>
        <taxon>Campylobacteraceae</taxon>
        <taxon>Campylobacter</taxon>
    </lineage>
</organism>
<dbReference type="PATRIC" id="fig|1242966.3.peg.349"/>
<evidence type="ECO:0000313" key="2">
    <source>
        <dbReference type="Proteomes" id="UP000016636"/>
    </source>
</evidence>
<name>U2F0V0_9BACT</name>
<gene>
    <name evidence="1" type="ORF">UNSW3_1212</name>
</gene>
<protein>
    <submittedName>
        <fullName evidence="1">Uncharacterized protein</fullName>
    </submittedName>
</protein>
<evidence type="ECO:0000313" key="1">
    <source>
        <dbReference type="EMBL" id="ERJ23837.1"/>
    </source>
</evidence>
<dbReference type="RefSeq" id="WP_021084081.1">
    <property type="nucleotide sequence ID" value="NZ_ANNE01000003.1"/>
</dbReference>
<proteinExistence type="predicted"/>
<comment type="caution">
    <text evidence="1">The sequence shown here is derived from an EMBL/GenBank/DDBJ whole genome shotgun (WGS) entry which is preliminary data.</text>
</comment>
<dbReference type="AlphaFoldDB" id="U2F0V0"/>